<feature type="transmembrane region" description="Helical" evidence="11">
    <location>
        <begin position="1214"/>
        <end position="1235"/>
    </location>
</feature>
<dbReference type="FunFam" id="3.40.50.1000:FF:000083">
    <property type="entry name" value="Sodium/potassium-transporting ATPase subunit alpha"/>
    <property type="match status" value="1"/>
</dbReference>
<dbReference type="PANTHER" id="PTHR43294:SF20">
    <property type="entry name" value="P-TYPE ATPASE"/>
    <property type="match status" value="1"/>
</dbReference>
<dbReference type="InterPro" id="IPR050510">
    <property type="entry name" value="Cation_transp_ATPase_P-type"/>
</dbReference>
<dbReference type="SFLD" id="SFLDF00027">
    <property type="entry name" value="p-type_atpase"/>
    <property type="match status" value="1"/>
</dbReference>
<gene>
    <name evidence="13" type="ORF">Vbra_17024</name>
</gene>
<keyword evidence="2 11" id="KW-0812">Transmembrane</keyword>
<dbReference type="SUPFAM" id="SSF81653">
    <property type="entry name" value="Calcium ATPase, transduction domain A"/>
    <property type="match status" value="1"/>
</dbReference>
<dbReference type="InterPro" id="IPR008250">
    <property type="entry name" value="ATPase_P-typ_transduc_dom_A_sf"/>
</dbReference>
<dbReference type="Gene3D" id="3.40.1110.10">
    <property type="entry name" value="Calcium-transporting ATPase, cytoplasmic domain N"/>
    <property type="match status" value="1"/>
</dbReference>
<dbReference type="GO" id="GO:1902600">
    <property type="term" value="P:proton transmembrane transport"/>
    <property type="evidence" value="ECO:0007669"/>
    <property type="project" value="TreeGrafter"/>
</dbReference>
<keyword evidence="6 11" id="KW-1133">Transmembrane helix</keyword>
<dbReference type="InterPro" id="IPR001757">
    <property type="entry name" value="P_typ_ATPase"/>
</dbReference>
<evidence type="ECO:0000256" key="9">
    <source>
        <dbReference type="ARBA" id="ARBA00038148"/>
    </source>
</evidence>
<reference evidence="13 14" key="1">
    <citation type="submission" date="2014-11" db="EMBL/GenBank/DDBJ databases">
        <authorList>
            <person name="Zhu J."/>
            <person name="Qi W."/>
            <person name="Song R."/>
        </authorList>
    </citation>
    <scope>NUCLEOTIDE SEQUENCE [LARGE SCALE GENOMIC DNA]</scope>
</reference>
<keyword evidence="8 11" id="KW-0472">Membrane</keyword>
<dbReference type="InterPro" id="IPR044492">
    <property type="entry name" value="P_typ_ATPase_HD_dom"/>
</dbReference>
<name>A0A0G4G4N4_VITBC</name>
<dbReference type="Proteomes" id="UP000041254">
    <property type="component" value="Unassembled WGS sequence"/>
</dbReference>
<dbReference type="Pfam" id="PF00689">
    <property type="entry name" value="Cation_ATPase_C"/>
    <property type="match status" value="1"/>
</dbReference>
<keyword evidence="3" id="KW-0547">Nucleotide-binding</keyword>
<evidence type="ECO:0000256" key="11">
    <source>
        <dbReference type="SAM" id="Phobius"/>
    </source>
</evidence>
<dbReference type="InterPro" id="IPR004014">
    <property type="entry name" value="ATPase_P-typ_cation-transptr_N"/>
</dbReference>
<dbReference type="VEuPathDB" id="CryptoDB:Vbra_17024"/>
<feature type="transmembrane region" description="Helical" evidence="11">
    <location>
        <begin position="336"/>
        <end position="360"/>
    </location>
</feature>
<accession>A0A0G4G4N4</accession>
<dbReference type="InterPro" id="IPR059000">
    <property type="entry name" value="ATPase_P-type_domA"/>
</dbReference>
<dbReference type="InterPro" id="IPR018303">
    <property type="entry name" value="ATPase_P-typ_P_site"/>
</dbReference>
<evidence type="ECO:0000256" key="2">
    <source>
        <dbReference type="ARBA" id="ARBA00022692"/>
    </source>
</evidence>
<feature type="region of interest" description="Disordered" evidence="10">
    <location>
        <begin position="1"/>
        <end position="36"/>
    </location>
</feature>
<dbReference type="Gene3D" id="2.70.150.10">
    <property type="entry name" value="Calcium-transporting ATPase, cytoplasmic transduction domain A"/>
    <property type="match status" value="1"/>
</dbReference>
<evidence type="ECO:0000256" key="4">
    <source>
        <dbReference type="ARBA" id="ARBA00022840"/>
    </source>
</evidence>
<sequence>MSEKLKSRSPHHSHRSPNLLNVHRGHGPGTSHPHMGERLEQFFGRATSYTDEAVGHLYEPPLEDRIQAARSKNQEEFKHVVEEAHDEYEHFQGANKWASASSEQLAKDLKSSCIKGLTSERVIEARHEWGDNALEKEGTVSAWWLFLMQYKSPVMILLVVAAIVSLSIGKVVVGVAVLVITLWNASLATYMEKSASDALAKLASMAAPKCKVIRNGAEELIEATELVPGDLVLLSIGDRVPADIRLIDVNELLSNEALLTGESEDIRKQVKVNGEEAKEAFAKNMCFASTSVTNGSGRGLVVATGMHTQVGIIAQHLKAASQSEQLTPLQKSLNKFGLIQGAIAIAFLALIIVVAITTGYRDPSHPEDGRFFSILMVAVGFAVSAIPEGLPMVVTICLSLGCGAMVKRQAQVRKLPAVETLGSCTVVCSDKTGTLTEGKMTAVTLHAVSESEDPATPDAPPTEEFSFFPTKGFHPNGGIFAASELRKDGAKEAIMAKWDAGKWYDFENGGLVRDHGNPVNGKGKVRTIMMAASLNCYGTQLKMVEDGRWVTEGNMSEGALVVAAAKARIGIGEEDGQFASVTHHQAKYLRINALEVPFNSSRKMMVTIHQLHTPGVFEGMSLPDSSMTHVAIIKGGPDRVMPHVGSCPQDGTDKEGNPTYRLASQHTLKDQQRTDIERVNNDMAKNALRVLALAVRPLSTEDVSLLSTLDTADVRLDAILGRGTPLPSSKQSPHPSQPLALMGLFGSVDPPRTGVRDAIEECNGAGVRVIMITGDQKITASAIAREIGILKHEQGTEGAIMCEELRDKETGEHVEEGALDEITSRVNVFSRAQPEDKMAIVRSLQRQGGVVAMTGDGVNDAPALKAADIGTAMGIAGTDVAKGASDMVLLDDNFVTIVAACEEGRKIYANIQKFVTFLLGCCIGQIVYLTISILIRLPLPLEALQILFINVISNGPPAVALAVEPADEDIMKQPPRKKTASIITRPFAFFAILPHAVIQTCAVLLSLAFAMYLNTGYVTSDSVQTEPCRTYKVDGDDFAWPYFCECREFTWDKGWQIDIDYYDPNDSTLKHLDRAYIGTLEPGTLRPEDVPQVAEAYTKYENSNSEPLYNDDDKPRQPGQWAKPQNLATKEFYDDAVYTCVVRGTQRARTISFLTAVFCEIPRGYTVRSWLPIFAVFNRNKWLHIACGTSAALAILITLIPGVNYVFSTVTLSWWMYFYALGWAVLTVAGAELGPKPLYRWLQRRKKARDVAALEDKKAGTAV</sequence>
<dbReference type="PANTHER" id="PTHR43294">
    <property type="entry name" value="SODIUM/POTASSIUM-TRANSPORTING ATPASE SUBUNIT ALPHA"/>
    <property type="match status" value="1"/>
</dbReference>
<dbReference type="InterPro" id="IPR006068">
    <property type="entry name" value="ATPase_P-typ_cation-transptr_C"/>
</dbReference>
<dbReference type="SUPFAM" id="SSF56784">
    <property type="entry name" value="HAD-like"/>
    <property type="match status" value="1"/>
</dbReference>
<dbReference type="GO" id="GO:0016887">
    <property type="term" value="F:ATP hydrolysis activity"/>
    <property type="evidence" value="ECO:0007669"/>
    <property type="project" value="InterPro"/>
</dbReference>
<keyword evidence="7" id="KW-0813">Transport</keyword>
<feature type="transmembrane region" description="Helical" evidence="11">
    <location>
        <begin position="987"/>
        <end position="1013"/>
    </location>
</feature>
<feature type="transmembrane region" description="Helical" evidence="11">
    <location>
        <begin position="372"/>
        <end position="405"/>
    </location>
</feature>
<feature type="transmembrane region" description="Helical" evidence="11">
    <location>
        <begin position="914"/>
        <end position="935"/>
    </location>
</feature>
<dbReference type="Gene3D" id="1.20.1110.10">
    <property type="entry name" value="Calcium-transporting ATPase, transmembrane domain"/>
    <property type="match status" value="2"/>
</dbReference>
<evidence type="ECO:0000256" key="6">
    <source>
        <dbReference type="ARBA" id="ARBA00022989"/>
    </source>
</evidence>
<dbReference type="Pfam" id="PF00690">
    <property type="entry name" value="Cation_ATPase_N"/>
    <property type="match status" value="1"/>
</dbReference>
<dbReference type="InterPro" id="IPR023298">
    <property type="entry name" value="ATPase_P-typ_TM_dom_sf"/>
</dbReference>
<keyword evidence="4" id="KW-0067">ATP-binding</keyword>
<dbReference type="SFLD" id="SFLDG00002">
    <property type="entry name" value="C1.7:_P-type_atpase_like"/>
    <property type="match status" value="1"/>
</dbReference>
<feature type="domain" description="Cation-transporting P-type ATPase N-terminal" evidence="12">
    <location>
        <begin position="96"/>
        <end position="170"/>
    </location>
</feature>
<dbReference type="GO" id="GO:0030007">
    <property type="term" value="P:intracellular potassium ion homeostasis"/>
    <property type="evidence" value="ECO:0007669"/>
    <property type="project" value="TreeGrafter"/>
</dbReference>
<evidence type="ECO:0000256" key="8">
    <source>
        <dbReference type="ARBA" id="ARBA00023136"/>
    </source>
</evidence>
<evidence type="ECO:0000256" key="1">
    <source>
        <dbReference type="ARBA" id="ARBA00004141"/>
    </source>
</evidence>
<dbReference type="InterPro" id="IPR023299">
    <property type="entry name" value="ATPase_P-typ_cyto_dom_N"/>
</dbReference>
<keyword evidence="14" id="KW-1185">Reference proteome</keyword>
<keyword evidence="7" id="KW-0406">Ion transport</keyword>
<dbReference type="STRING" id="1169540.A0A0G4G4N4"/>
<dbReference type="InterPro" id="IPR036412">
    <property type="entry name" value="HAD-like_sf"/>
</dbReference>
<evidence type="ECO:0000313" key="14">
    <source>
        <dbReference type="Proteomes" id="UP000041254"/>
    </source>
</evidence>
<dbReference type="PRINTS" id="PR00119">
    <property type="entry name" value="CATATPASE"/>
</dbReference>
<dbReference type="Pfam" id="PF13246">
    <property type="entry name" value="Cation_ATPase"/>
    <property type="match status" value="1"/>
</dbReference>
<dbReference type="GO" id="GO:0005391">
    <property type="term" value="F:P-type sodium:potassium-exchanging transporter activity"/>
    <property type="evidence" value="ECO:0007669"/>
    <property type="project" value="TreeGrafter"/>
</dbReference>
<proteinExistence type="inferred from homology"/>
<dbReference type="NCBIfam" id="TIGR01494">
    <property type="entry name" value="ATPase_P-type"/>
    <property type="match status" value="2"/>
</dbReference>
<dbReference type="OMA" id="AGIWEDY"/>
<evidence type="ECO:0000256" key="7">
    <source>
        <dbReference type="ARBA" id="ARBA00023065"/>
    </source>
</evidence>
<comment type="similarity">
    <text evidence="9">Belongs to the cation transport ATPase (P-type) (TC 3.A.3) family.</text>
</comment>
<evidence type="ECO:0000313" key="13">
    <source>
        <dbReference type="EMBL" id="CEM23227.1"/>
    </source>
</evidence>
<feature type="transmembrane region" description="Helical" evidence="11">
    <location>
        <begin position="154"/>
        <end position="183"/>
    </location>
</feature>
<comment type="subcellular location">
    <subcellularLocation>
        <location evidence="1">Membrane</location>
        <topology evidence="1">Multi-pass membrane protein</topology>
    </subcellularLocation>
</comment>
<dbReference type="InterPro" id="IPR023214">
    <property type="entry name" value="HAD_sf"/>
</dbReference>
<dbReference type="SFLD" id="SFLDS00003">
    <property type="entry name" value="Haloacid_Dehalogenase"/>
    <property type="match status" value="1"/>
</dbReference>
<dbReference type="GO" id="GO:0005886">
    <property type="term" value="C:plasma membrane"/>
    <property type="evidence" value="ECO:0007669"/>
    <property type="project" value="TreeGrafter"/>
</dbReference>
<evidence type="ECO:0000259" key="12">
    <source>
        <dbReference type="SMART" id="SM00831"/>
    </source>
</evidence>
<dbReference type="InParanoid" id="A0A0G4G4N4"/>
<evidence type="ECO:0000256" key="10">
    <source>
        <dbReference type="SAM" id="MobiDB-lite"/>
    </source>
</evidence>
<dbReference type="PhylomeDB" id="A0A0G4G4N4"/>
<evidence type="ECO:0000256" key="3">
    <source>
        <dbReference type="ARBA" id="ARBA00022741"/>
    </source>
</evidence>
<feature type="transmembrane region" description="Helical" evidence="11">
    <location>
        <begin position="1182"/>
        <end position="1202"/>
    </location>
</feature>
<dbReference type="Gene3D" id="3.40.50.1000">
    <property type="entry name" value="HAD superfamily/HAD-like"/>
    <property type="match status" value="1"/>
</dbReference>
<protein>
    <recommendedName>
        <fullName evidence="12">Cation-transporting P-type ATPase N-terminal domain-containing protein</fullName>
    </recommendedName>
</protein>
<dbReference type="GO" id="GO:0006883">
    <property type="term" value="P:intracellular sodium ion homeostasis"/>
    <property type="evidence" value="ECO:0007669"/>
    <property type="project" value="TreeGrafter"/>
</dbReference>
<dbReference type="EMBL" id="CDMY01000562">
    <property type="protein sequence ID" value="CEM23227.1"/>
    <property type="molecule type" value="Genomic_DNA"/>
</dbReference>
<evidence type="ECO:0000256" key="5">
    <source>
        <dbReference type="ARBA" id="ARBA00022967"/>
    </source>
</evidence>
<dbReference type="SUPFAM" id="SSF81665">
    <property type="entry name" value="Calcium ATPase, transmembrane domain M"/>
    <property type="match status" value="1"/>
</dbReference>
<dbReference type="OrthoDB" id="116380at2759"/>
<dbReference type="SMART" id="SM00831">
    <property type="entry name" value="Cation_ATPase_N"/>
    <property type="match status" value="1"/>
</dbReference>
<dbReference type="SUPFAM" id="SSF81660">
    <property type="entry name" value="Metal cation-transporting ATPase, ATP-binding domain N"/>
    <property type="match status" value="1"/>
</dbReference>
<dbReference type="AlphaFoldDB" id="A0A0G4G4N4"/>
<keyword evidence="5" id="KW-1278">Translocase</keyword>
<dbReference type="GO" id="GO:0005524">
    <property type="term" value="F:ATP binding"/>
    <property type="evidence" value="ECO:0007669"/>
    <property type="project" value="UniProtKB-KW"/>
</dbReference>
<dbReference type="GO" id="GO:1990573">
    <property type="term" value="P:potassium ion import across plasma membrane"/>
    <property type="evidence" value="ECO:0007669"/>
    <property type="project" value="TreeGrafter"/>
</dbReference>
<dbReference type="Pfam" id="PF00122">
    <property type="entry name" value="E1-E2_ATPase"/>
    <property type="match status" value="1"/>
</dbReference>
<dbReference type="PROSITE" id="PS00154">
    <property type="entry name" value="ATPASE_E1_E2"/>
    <property type="match status" value="1"/>
</dbReference>
<dbReference type="GO" id="GO:0036376">
    <property type="term" value="P:sodium ion export across plasma membrane"/>
    <property type="evidence" value="ECO:0007669"/>
    <property type="project" value="TreeGrafter"/>
</dbReference>
<organism evidence="13 14">
    <name type="scientific">Vitrella brassicaformis (strain CCMP3155)</name>
    <dbReference type="NCBI Taxonomy" id="1169540"/>
    <lineage>
        <taxon>Eukaryota</taxon>
        <taxon>Sar</taxon>
        <taxon>Alveolata</taxon>
        <taxon>Colpodellida</taxon>
        <taxon>Vitrellaceae</taxon>
        <taxon>Vitrella</taxon>
    </lineage>
</organism>